<gene>
    <name evidence="1" type="ORF">HNR15_002594</name>
</gene>
<proteinExistence type="predicted"/>
<keyword evidence="2" id="KW-1185">Reference proteome</keyword>
<accession>A0A853DLM4</accession>
<evidence type="ECO:0000313" key="1">
    <source>
        <dbReference type="EMBL" id="NYJ75631.1"/>
    </source>
</evidence>
<reference evidence="1 2" key="1">
    <citation type="submission" date="2020-07" db="EMBL/GenBank/DDBJ databases">
        <title>Sequencing the genomes of 1000 actinobacteria strains.</title>
        <authorList>
            <person name="Klenk H.-P."/>
        </authorList>
    </citation>
    <scope>NUCLEOTIDE SEQUENCE [LARGE SCALE GENOMIC DNA]</scope>
    <source>
        <strain evidence="1 2">DSM 29531</strain>
    </source>
</reference>
<dbReference type="Proteomes" id="UP000571817">
    <property type="component" value="Unassembled WGS sequence"/>
</dbReference>
<dbReference type="RefSeq" id="WP_179482456.1">
    <property type="nucleotide sequence ID" value="NZ_JACCFW010000001.1"/>
</dbReference>
<dbReference type="AlphaFoldDB" id="A0A853DLM4"/>
<dbReference type="EMBL" id="JACCFW010000001">
    <property type="protein sequence ID" value="NYJ75631.1"/>
    <property type="molecule type" value="Genomic_DNA"/>
</dbReference>
<protein>
    <submittedName>
        <fullName evidence="1">Uncharacterized protein</fullName>
    </submittedName>
</protein>
<comment type="caution">
    <text evidence="1">The sequence shown here is derived from an EMBL/GenBank/DDBJ whole genome shotgun (WGS) entry which is preliminary data.</text>
</comment>
<organism evidence="1 2">
    <name type="scientific">Allobranchiibius huperziae</name>
    <dbReference type="NCBI Taxonomy" id="1874116"/>
    <lineage>
        <taxon>Bacteria</taxon>
        <taxon>Bacillati</taxon>
        <taxon>Actinomycetota</taxon>
        <taxon>Actinomycetes</taxon>
        <taxon>Micrococcales</taxon>
        <taxon>Dermacoccaceae</taxon>
        <taxon>Allobranchiibius</taxon>
    </lineage>
</organism>
<name>A0A853DLM4_9MICO</name>
<sequence>MADQVYEERITLWRATDMDAAIELAKAEALEYAADLDGEYTGLAQANQLSDEMEPGAGVFSLMRSSGLDTEDYLDHFFDTGTERQQGSPSFDLS</sequence>
<evidence type="ECO:0000313" key="2">
    <source>
        <dbReference type="Proteomes" id="UP000571817"/>
    </source>
</evidence>